<accession>Q118R3</accession>
<dbReference type="Pfam" id="PF05685">
    <property type="entry name" value="Uma2"/>
    <property type="match status" value="1"/>
</dbReference>
<dbReference type="HOGENOM" id="CLU_076312_6_3_3"/>
<dbReference type="SUPFAM" id="SSF52980">
    <property type="entry name" value="Restriction endonuclease-like"/>
    <property type="match status" value="1"/>
</dbReference>
<dbReference type="InterPro" id="IPR012296">
    <property type="entry name" value="Nuclease_put_TT1808"/>
</dbReference>
<organism evidence="2">
    <name type="scientific">Trichodesmium erythraeum (strain IMS101)</name>
    <dbReference type="NCBI Taxonomy" id="203124"/>
    <lineage>
        <taxon>Bacteria</taxon>
        <taxon>Bacillati</taxon>
        <taxon>Cyanobacteriota</taxon>
        <taxon>Cyanophyceae</taxon>
        <taxon>Oscillatoriophycideae</taxon>
        <taxon>Oscillatoriales</taxon>
        <taxon>Microcoleaceae</taxon>
        <taxon>Trichodesmium</taxon>
    </lineage>
</organism>
<dbReference type="AlphaFoldDB" id="Q118R3"/>
<dbReference type="InterPro" id="IPR011335">
    <property type="entry name" value="Restrct_endonuc-II-like"/>
</dbReference>
<dbReference type="InterPro" id="IPR008538">
    <property type="entry name" value="Uma2"/>
</dbReference>
<dbReference type="STRING" id="203124.Tery_0563"/>
<dbReference type="OrthoDB" id="422510at2"/>
<dbReference type="KEGG" id="ter:Tery_0563"/>
<evidence type="ECO:0000259" key="1">
    <source>
        <dbReference type="Pfam" id="PF05685"/>
    </source>
</evidence>
<protein>
    <recommendedName>
        <fullName evidence="1">Putative restriction endonuclease domain-containing protein</fullName>
    </recommendedName>
</protein>
<evidence type="ECO:0000313" key="2">
    <source>
        <dbReference type="EMBL" id="ABG50011.1"/>
    </source>
</evidence>
<dbReference type="PANTHER" id="PTHR36558:SF1">
    <property type="entry name" value="RESTRICTION ENDONUCLEASE DOMAIN-CONTAINING PROTEIN-RELATED"/>
    <property type="match status" value="1"/>
</dbReference>
<gene>
    <name evidence="2" type="ordered locus">Tery_0563</name>
</gene>
<dbReference type="Gene3D" id="3.90.1570.10">
    <property type="entry name" value="tt1808, chain A"/>
    <property type="match status" value="1"/>
</dbReference>
<name>Q118R3_TRIEI</name>
<proteinExistence type="predicted"/>
<dbReference type="RefSeq" id="WP_011610405.1">
    <property type="nucleotide sequence ID" value="NC_008312.1"/>
</dbReference>
<dbReference type="eggNOG" id="COG4636">
    <property type="taxonomic scope" value="Bacteria"/>
</dbReference>
<sequence length="109" mass="12443">MIPQEYLDWEEKQPIKYGYMNSQVLAMTGGTIPYNEISLNLATALKAQMRGKGCKVLMADAKLGVSGKRPFYYPDVMVTCDQRDRRATKIIYHPCLVVEDFVLEEVGEY</sequence>
<feature type="domain" description="Putative restriction endonuclease" evidence="1">
    <location>
        <begin position="4"/>
        <end position="99"/>
    </location>
</feature>
<dbReference type="PANTHER" id="PTHR36558">
    <property type="entry name" value="GLR1098 PROTEIN"/>
    <property type="match status" value="1"/>
</dbReference>
<dbReference type="EMBL" id="CP000393">
    <property type="protein sequence ID" value="ABG50011.1"/>
    <property type="molecule type" value="Genomic_DNA"/>
</dbReference>
<dbReference type="CDD" id="cd06260">
    <property type="entry name" value="DUF820-like"/>
    <property type="match status" value="1"/>
</dbReference>
<reference evidence="2" key="1">
    <citation type="submission" date="2006-06" db="EMBL/GenBank/DDBJ databases">
        <title>Complete sequence of Trichodesmium erythraeum IMS101.</title>
        <authorList>
            <consortium name="US DOE Joint Genome Institute"/>
            <person name="Copeland A."/>
            <person name="Lucas S."/>
            <person name="Lapidus A."/>
            <person name="Barry K."/>
            <person name="Detter J.C."/>
            <person name="Glavina del Rio T."/>
            <person name="Hammon N."/>
            <person name="Israni S."/>
            <person name="Dalin E."/>
            <person name="Tice H."/>
            <person name="Pitluck S."/>
            <person name="Kiss H."/>
            <person name="Munk A.C."/>
            <person name="Brettin T."/>
            <person name="Bruce D."/>
            <person name="Han C."/>
            <person name="Tapia R."/>
            <person name="Gilna P."/>
            <person name="Schmutz J."/>
            <person name="Larimer F."/>
            <person name="Land M."/>
            <person name="Hauser L."/>
            <person name="Kyrpides N."/>
            <person name="Kim E."/>
            <person name="Richardson P."/>
        </authorList>
    </citation>
    <scope>NUCLEOTIDE SEQUENCE [LARGE SCALE GENOMIC DNA]</scope>
    <source>
        <strain evidence="2">IMS101</strain>
    </source>
</reference>